<evidence type="ECO:0000256" key="2">
    <source>
        <dbReference type="ARBA" id="ARBA00005189"/>
    </source>
</evidence>
<comment type="catalytic activity">
    <reaction evidence="16 17">
        <text>a 1,2-diacyl-sn-glycero-3-phospho-N-methylethanolamine + S-adenosyl-L-methionine = a 1,2-diacyl-sn-glycero-3-phospho-N,N-dimethylethanolamine + S-adenosyl-L-homocysteine + H(+)</text>
        <dbReference type="Rhea" id="RHEA:32735"/>
        <dbReference type="ChEBI" id="CHEBI:15378"/>
        <dbReference type="ChEBI" id="CHEBI:57856"/>
        <dbReference type="ChEBI" id="CHEBI:59789"/>
        <dbReference type="ChEBI" id="CHEBI:64572"/>
        <dbReference type="ChEBI" id="CHEBI:64573"/>
        <dbReference type="EC" id="2.1.1.71"/>
    </reaction>
</comment>
<protein>
    <recommendedName>
        <fullName evidence="17">Phosphatidyl-N-methylethanolamine N-methyltransferase</fullName>
        <ecNumber evidence="17">2.1.1.71</ecNumber>
    </recommendedName>
    <alternativeName>
        <fullName evidence="17">Phospholipid methyltransferase</fullName>
        <shortName evidence="17">PLMT</shortName>
    </alternativeName>
</protein>
<evidence type="ECO:0000256" key="14">
    <source>
        <dbReference type="ARBA" id="ARBA00023264"/>
    </source>
</evidence>
<comment type="subcellular location">
    <subcellularLocation>
        <location evidence="17">Endoplasmic reticulum membrane</location>
        <topology evidence="17">Multi-pass membrane protein</topology>
    </subcellularLocation>
    <subcellularLocation>
        <location evidence="17">Mitochondrion membrane</location>
        <topology evidence="17">Multi-pass membrane protein</topology>
    </subcellularLocation>
</comment>
<keyword evidence="3 17" id="KW-0444">Lipid biosynthesis</keyword>
<evidence type="ECO:0000256" key="10">
    <source>
        <dbReference type="ARBA" id="ARBA00023098"/>
    </source>
</evidence>
<comment type="function">
    <text evidence="17">Catalyzes the second two steps of the methylation pathway of phosphatidylcholine biosynthesis, the SAM-dependent methylation of phosphatidylmonomethylethanolamine (PMME) to phosphatidyldimethylethanolamine (PDME) and of PDME to phosphatidylcholine (PC).</text>
</comment>
<feature type="topological domain" description="Lumenal" evidence="17">
    <location>
        <begin position="38"/>
        <end position="49"/>
    </location>
</feature>
<comment type="similarity">
    <text evidence="17">Belongs to the class VI-like SAM-binding methyltransferase superfamily. PEMT/PEM2 methyltransferase family.</text>
</comment>
<dbReference type="PIRSF" id="PIRSF005444">
    <property type="entry name" value="PEMT"/>
    <property type="match status" value="1"/>
</dbReference>
<keyword evidence="10 17" id="KW-0443">Lipid metabolism</keyword>
<dbReference type="OrthoDB" id="8300106at2759"/>
<dbReference type="PANTHER" id="PTHR15458">
    <property type="entry name" value="PHOSPHATIDYLETHANOLAMINE N-METHYLTRANSFERASE"/>
    <property type="match status" value="1"/>
</dbReference>
<feature type="topological domain" description="Cytoplasmic" evidence="17">
    <location>
        <begin position="72"/>
        <end position="98"/>
    </location>
</feature>
<evidence type="ECO:0000256" key="8">
    <source>
        <dbReference type="ARBA" id="ARBA00022824"/>
    </source>
</evidence>
<dbReference type="PANTHER" id="PTHR15458:SF5">
    <property type="entry name" value="PHOSPHATIDYLETHANOLAMINE N-METHYLTRANSFERASE"/>
    <property type="match status" value="1"/>
</dbReference>
<dbReference type="HAMAP" id="MF_03216">
    <property type="entry name" value="PLMT"/>
    <property type="match status" value="1"/>
</dbReference>
<dbReference type="AlphaFoldDB" id="A0A9N8ZM52"/>
<feature type="transmembrane region" description="Helical" evidence="18">
    <location>
        <begin position="96"/>
        <end position="125"/>
    </location>
</feature>
<evidence type="ECO:0000256" key="7">
    <source>
        <dbReference type="ARBA" id="ARBA00022692"/>
    </source>
</evidence>
<evidence type="ECO:0000256" key="9">
    <source>
        <dbReference type="ARBA" id="ARBA00022989"/>
    </source>
</evidence>
<evidence type="ECO:0000256" key="11">
    <source>
        <dbReference type="ARBA" id="ARBA00023128"/>
    </source>
</evidence>
<keyword evidence="8 17" id="KW-0256">Endoplasmic reticulum</keyword>
<keyword evidence="4 17" id="KW-0489">Methyltransferase</keyword>
<evidence type="ECO:0000313" key="19">
    <source>
        <dbReference type="EMBL" id="CAG8500459.1"/>
    </source>
</evidence>
<evidence type="ECO:0000256" key="5">
    <source>
        <dbReference type="ARBA" id="ARBA00022679"/>
    </source>
</evidence>
<evidence type="ECO:0000256" key="6">
    <source>
        <dbReference type="ARBA" id="ARBA00022691"/>
    </source>
</evidence>
<feature type="intramembrane region" description="Helical" evidence="17">
    <location>
        <begin position="17"/>
        <end position="37"/>
    </location>
</feature>
<dbReference type="FunFam" id="1.20.120.1630:FF:000005">
    <property type="entry name" value="Phosphatidylethanolamine N-methyltransferase"/>
    <property type="match status" value="1"/>
</dbReference>
<evidence type="ECO:0000256" key="12">
    <source>
        <dbReference type="ARBA" id="ARBA00023136"/>
    </source>
</evidence>
<evidence type="ECO:0000256" key="17">
    <source>
        <dbReference type="HAMAP-Rule" id="MF_03216"/>
    </source>
</evidence>
<keyword evidence="12 17" id="KW-0472">Membrane</keyword>
<name>A0A9N8ZM52_9GLOM</name>
<keyword evidence="11 17" id="KW-0496">Mitochondrion</keyword>
<keyword evidence="9 17" id="KW-1133">Transmembrane helix</keyword>
<evidence type="ECO:0000256" key="13">
    <source>
        <dbReference type="ARBA" id="ARBA00023209"/>
    </source>
</evidence>
<keyword evidence="7 17" id="KW-0812">Transmembrane</keyword>
<dbReference type="GO" id="GO:0005789">
    <property type="term" value="C:endoplasmic reticulum membrane"/>
    <property type="evidence" value="ECO:0007669"/>
    <property type="project" value="UniProtKB-SubCell"/>
</dbReference>
<reference evidence="19" key="1">
    <citation type="submission" date="2021-06" db="EMBL/GenBank/DDBJ databases">
        <authorList>
            <person name="Kallberg Y."/>
            <person name="Tangrot J."/>
            <person name="Rosling A."/>
        </authorList>
    </citation>
    <scope>NUCLEOTIDE SEQUENCE</scope>
    <source>
        <strain evidence="19">IA702</strain>
    </source>
</reference>
<evidence type="ECO:0000256" key="15">
    <source>
        <dbReference type="ARBA" id="ARBA00051252"/>
    </source>
</evidence>
<feature type="binding site" evidence="17">
    <location>
        <begin position="103"/>
        <end position="105"/>
    </location>
    <ligand>
        <name>S-adenosyl-L-methionine</name>
        <dbReference type="ChEBI" id="CHEBI:59789"/>
    </ligand>
</feature>
<evidence type="ECO:0000256" key="4">
    <source>
        <dbReference type="ARBA" id="ARBA00022603"/>
    </source>
</evidence>
<proteinExistence type="inferred from homology"/>
<comment type="caution">
    <text evidence="19">The sequence shown here is derived from an EMBL/GenBank/DDBJ whole genome shotgun (WGS) entry which is preliminary data.</text>
</comment>
<feature type="topological domain" description="Cytoplasmic" evidence="17">
    <location>
        <begin position="184"/>
        <end position="205"/>
    </location>
</feature>
<keyword evidence="13 17" id="KW-0594">Phospholipid biosynthesis</keyword>
<comment type="pathway">
    <text evidence="2">Lipid metabolism.</text>
</comment>
<evidence type="ECO:0000256" key="3">
    <source>
        <dbReference type="ARBA" id="ARBA00022516"/>
    </source>
</evidence>
<dbReference type="Gene3D" id="1.20.120.1630">
    <property type="match status" value="1"/>
</dbReference>
<comment type="catalytic activity">
    <reaction evidence="15">
        <text>a 1,2-diacyl-sn-glycero-3-phospho-N,N-dimethylethanolamine + S-adenosyl-L-methionine = a 1,2-diacyl-sn-glycero-3-phosphocholine + S-adenosyl-L-homocysteine + H(+)</text>
        <dbReference type="Rhea" id="RHEA:32739"/>
        <dbReference type="ChEBI" id="CHEBI:15378"/>
        <dbReference type="ChEBI" id="CHEBI:57643"/>
        <dbReference type="ChEBI" id="CHEBI:57856"/>
        <dbReference type="ChEBI" id="CHEBI:59789"/>
        <dbReference type="ChEBI" id="CHEBI:64572"/>
        <dbReference type="EC" id="2.1.1.71"/>
    </reaction>
</comment>
<dbReference type="GO" id="GO:0000773">
    <property type="term" value="F:phosphatidyl-N-methylethanolamine N-methyltransferase activity"/>
    <property type="evidence" value="ECO:0007669"/>
    <property type="project" value="UniProtKB-UniRule"/>
</dbReference>
<dbReference type="GO" id="GO:0006656">
    <property type="term" value="P:phosphatidylcholine biosynthetic process"/>
    <property type="evidence" value="ECO:0007669"/>
    <property type="project" value="UniProtKB-UniRule"/>
</dbReference>
<feature type="transmembrane region" description="Helical" evidence="18">
    <location>
        <begin position="170"/>
        <end position="193"/>
    </location>
</feature>
<dbReference type="InterPro" id="IPR024960">
    <property type="entry name" value="PEMT/MFAP"/>
</dbReference>
<feature type="topological domain" description="Lumenal" evidence="17">
    <location>
        <begin position="120"/>
        <end position="162"/>
    </location>
</feature>
<evidence type="ECO:0000256" key="1">
    <source>
        <dbReference type="ARBA" id="ARBA00004969"/>
    </source>
</evidence>
<evidence type="ECO:0000313" key="20">
    <source>
        <dbReference type="Proteomes" id="UP000789572"/>
    </source>
</evidence>
<evidence type="ECO:0000256" key="16">
    <source>
        <dbReference type="ARBA" id="ARBA00052459"/>
    </source>
</evidence>
<keyword evidence="5 17" id="KW-0808">Transferase</keyword>
<sequence>MAEVINSIIASVNFSERTFWISFASITFNPLWWNIVARYEYKTHFITKLVGGNPYYGCYVLALAIFSLGILRDYLYKNAIENQPVFSELDTPIVKTIASTLSTAGIVFVLSSMYALGVTGTYLGDYFGILMDARVTSFPFNILEDPMYYGSTMIFLGTALWYASPTGILLTIWAFICYLIALRFEGPFTASIYEKRDRERKAKKH</sequence>
<accession>A0A9N8ZM52</accession>
<feature type="transmembrane region" description="Helical" evidence="18">
    <location>
        <begin position="19"/>
        <end position="36"/>
    </location>
</feature>
<comment type="pathway">
    <text evidence="1 17">Phospholipid metabolism; phosphatidylcholine biosynthesis.</text>
</comment>
<keyword evidence="14 17" id="KW-1208">Phospholipid metabolism</keyword>
<keyword evidence="20" id="KW-1185">Reference proteome</keyword>
<gene>
    <name evidence="19" type="ORF">POCULU_LOCUS2544</name>
</gene>
<dbReference type="EC" id="2.1.1.71" evidence="17"/>
<dbReference type="GO" id="GO:0031966">
    <property type="term" value="C:mitochondrial membrane"/>
    <property type="evidence" value="ECO:0007669"/>
    <property type="project" value="UniProtKB-SubCell"/>
</dbReference>
<dbReference type="Proteomes" id="UP000789572">
    <property type="component" value="Unassembled WGS sequence"/>
</dbReference>
<dbReference type="InterPro" id="IPR007318">
    <property type="entry name" value="Phopholipid_MeTrfase"/>
</dbReference>
<evidence type="ECO:0000256" key="18">
    <source>
        <dbReference type="SAM" id="Phobius"/>
    </source>
</evidence>
<feature type="binding site" evidence="17">
    <location>
        <begin position="185"/>
        <end position="186"/>
    </location>
    <ligand>
        <name>S-adenosyl-L-methionine</name>
        <dbReference type="ChEBI" id="CHEBI:59789"/>
    </ligand>
</feature>
<dbReference type="Pfam" id="PF04191">
    <property type="entry name" value="PEMT"/>
    <property type="match status" value="1"/>
</dbReference>
<dbReference type="EMBL" id="CAJVPJ010000242">
    <property type="protein sequence ID" value="CAG8500459.1"/>
    <property type="molecule type" value="Genomic_DNA"/>
</dbReference>
<dbReference type="PROSITE" id="PS51599">
    <property type="entry name" value="SAM_PEMT_PEM2"/>
    <property type="match status" value="1"/>
</dbReference>
<feature type="transmembrane region" description="Helical" evidence="18">
    <location>
        <begin position="56"/>
        <end position="76"/>
    </location>
</feature>
<feature type="topological domain" description="Lumenal" evidence="17">
    <location>
        <begin position="1"/>
        <end position="16"/>
    </location>
</feature>
<keyword evidence="6 17" id="KW-0949">S-adenosyl-L-methionine</keyword>
<organism evidence="19 20">
    <name type="scientific">Paraglomus occultum</name>
    <dbReference type="NCBI Taxonomy" id="144539"/>
    <lineage>
        <taxon>Eukaryota</taxon>
        <taxon>Fungi</taxon>
        <taxon>Fungi incertae sedis</taxon>
        <taxon>Mucoromycota</taxon>
        <taxon>Glomeromycotina</taxon>
        <taxon>Glomeromycetes</taxon>
        <taxon>Paraglomerales</taxon>
        <taxon>Paraglomeraceae</taxon>
        <taxon>Paraglomus</taxon>
    </lineage>
</organism>
<dbReference type="GO" id="GO:0032259">
    <property type="term" value="P:methylation"/>
    <property type="evidence" value="ECO:0007669"/>
    <property type="project" value="UniProtKB-KW"/>
</dbReference>